<dbReference type="Proteomes" id="UP000095658">
    <property type="component" value="Unassembled WGS sequence"/>
</dbReference>
<dbReference type="EMBL" id="MAMP01000024">
    <property type="protein sequence ID" value="OES44032.1"/>
    <property type="molecule type" value="Genomic_DNA"/>
</dbReference>
<accession>A0A1E7DLT0</accession>
<keyword evidence="2" id="KW-1185">Reference proteome</keyword>
<reference evidence="1 2" key="1">
    <citation type="submission" date="2016-06" db="EMBL/GenBank/DDBJ databases">
        <title>Domibacillus iocasae genome sequencing.</title>
        <authorList>
            <person name="Verma A."/>
            <person name="Pal Y."/>
            <person name="Ojha A.K."/>
            <person name="Krishnamurthi S."/>
        </authorList>
    </citation>
    <scope>NUCLEOTIDE SEQUENCE [LARGE SCALE GENOMIC DNA]</scope>
    <source>
        <strain evidence="1 2">DSM 29979</strain>
    </source>
</reference>
<name>A0A1E7DLT0_9BACI</name>
<organism evidence="1 2">
    <name type="scientific">Domibacillus iocasae</name>
    <dbReference type="NCBI Taxonomy" id="1714016"/>
    <lineage>
        <taxon>Bacteria</taxon>
        <taxon>Bacillati</taxon>
        <taxon>Bacillota</taxon>
        <taxon>Bacilli</taxon>
        <taxon>Bacillales</taxon>
        <taxon>Bacillaceae</taxon>
        <taxon>Domibacillus</taxon>
    </lineage>
</organism>
<evidence type="ECO:0000313" key="1">
    <source>
        <dbReference type="EMBL" id="OES44032.1"/>
    </source>
</evidence>
<evidence type="ECO:0000313" key="2">
    <source>
        <dbReference type="Proteomes" id="UP000095658"/>
    </source>
</evidence>
<comment type="caution">
    <text evidence="1">The sequence shown here is derived from an EMBL/GenBank/DDBJ whole genome shotgun (WGS) entry which is preliminary data.</text>
</comment>
<sequence>MLVPIKYPGGLSGYEPVKQEPYMFDQQACFALYRHEEQPHSIMKDDHDQWYFAIRWKLDTLTEVKYARQIHRPSYMAENTTLKLVDYLAKISCTPQMNDFDKAFVHTTVFADKLDDVPLDRQLRMANADGEDDPSVIQTVHSIENKYNGQRTRFLSGFETYSIATLTENRDYLEHIHLPASAFLYLQYFVYFKQYGRIPSKQMMARLLGNLWASTQAMNSAWNSSLLTIEQIRDR</sequence>
<protein>
    <submittedName>
        <fullName evidence="1">Uncharacterized protein</fullName>
    </submittedName>
</protein>
<dbReference type="AlphaFoldDB" id="A0A1E7DLT0"/>
<proteinExistence type="predicted"/>
<gene>
    <name evidence="1" type="ORF">BA724_12355</name>
</gene>